<feature type="transmembrane region" description="Helical" evidence="7">
    <location>
        <begin position="387"/>
        <end position="411"/>
    </location>
</feature>
<evidence type="ECO:0000256" key="4">
    <source>
        <dbReference type="ARBA" id="ARBA00022692"/>
    </source>
</evidence>
<sequence>MSNLSSQSSLVERLFKVSARGSTVRQEVIAGLTTFLAMVYSVIVVPGMLEHAGFPSDAVFIATCLIAGVGSILMGMWANLPMAIGCAISLAAFTAYSLGIGKTITLPEALGAVFFMGVIFTLISITGLRSWILRNIPIGIAHGTGIGIGLFLLIIAVTNSQVGLVIKNTTSDIPVAFGNFTSFPVLCSLFGLAAIIGLEKKKVPGAILLVIIAISIIGLIFDPNVQYTSLFAVPSLTDSNGQSLLMSLDFSVILKLSLLPTILALVMTAIFDATGTIRAVAGQANLIDKDGQIIDGGKALTADSVSSIFAGLLGTSPAAVYIESATGTAAGGRTGLTAVVVGVLFLLIIFFSPLSYLVPAYATAPALMYVGLLMLSNVTKLDFSDFVGAMSGLVCAVFIVFTCNIVTGIMLGYATLVVGRIFSGEVKKLNVGTVIIAIVLVVFYASGWANLG</sequence>
<gene>
    <name evidence="8" type="ORF">IPMB12_00880</name>
</gene>
<feature type="transmembrane region" description="Helical" evidence="7">
    <location>
        <begin position="80"/>
        <end position="98"/>
    </location>
</feature>
<feature type="transmembrane region" description="Helical" evidence="7">
    <location>
        <begin position="54"/>
        <end position="73"/>
    </location>
</feature>
<keyword evidence="3" id="KW-0813">Transport</keyword>
<feature type="transmembrane region" description="Helical" evidence="7">
    <location>
        <begin position="140"/>
        <end position="157"/>
    </location>
</feature>
<feature type="transmembrane region" description="Helical" evidence="7">
    <location>
        <begin position="252"/>
        <end position="271"/>
    </location>
</feature>
<feature type="transmembrane region" description="Helical" evidence="7">
    <location>
        <begin position="334"/>
        <end position="352"/>
    </location>
</feature>
<comment type="similarity">
    <text evidence="2">Belongs to the nucleobase:cation symporter-2 (NCS2) (TC 2.A.40) family. Azg-like subfamily.</text>
</comment>
<dbReference type="InterPro" id="IPR006043">
    <property type="entry name" value="NCS2"/>
</dbReference>
<evidence type="ECO:0000256" key="6">
    <source>
        <dbReference type="ARBA" id="ARBA00023136"/>
    </source>
</evidence>
<feature type="transmembrane region" description="Helical" evidence="7">
    <location>
        <begin position="177"/>
        <end position="196"/>
    </location>
</feature>
<feature type="transmembrane region" description="Helical" evidence="7">
    <location>
        <begin position="431"/>
        <end position="451"/>
    </location>
</feature>
<comment type="subcellular location">
    <subcellularLocation>
        <location evidence="1">Membrane</location>
        <topology evidence="1">Multi-pass membrane protein</topology>
    </subcellularLocation>
</comment>
<organism evidence="8 9">
    <name type="scientific">Zophobihabitans entericus</name>
    <dbReference type="NCBI Taxonomy" id="1635327"/>
    <lineage>
        <taxon>Bacteria</taxon>
        <taxon>Pseudomonadati</taxon>
        <taxon>Pseudomonadota</taxon>
        <taxon>Gammaproteobacteria</taxon>
        <taxon>Orbales</taxon>
        <taxon>Orbaceae</taxon>
        <taxon>Zophobihabitans</taxon>
    </lineage>
</organism>
<keyword evidence="5 7" id="KW-1133">Transmembrane helix</keyword>
<dbReference type="Proteomes" id="UP000501168">
    <property type="component" value="Chromosome"/>
</dbReference>
<dbReference type="Pfam" id="PF00860">
    <property type="entry name" value="Xan_ur_permease"/>
    <property type="match status" value="1"/>
</dbReference>
<protein>
    <submittedName>
        <fullName evidence="8">NCS2 family permease</fullName>
    </submittedName>
</protein>
<reference evidence="8 9" key="1">
    <citation type="submission" date="2020-03" db="EMBL/GenBank/DDBJ databases">
        <title>Complete genome sequence of Orbus sp. IPMB12 (BCRC 80908).</title>
        <authorList>
            <person name="Lo W.-S."/>
            <person name="Chang T.-H."/>
            <person name="Kuo C.-H."/>
        </authorList>
    </citation>
    <scope>NUCLEOTIDE SEQUENCE [LARGE SCALE GENOMIC DNA]</scope>
    <source>
        <strain evidence="8 9">IPMB12</strain>
    </source>
</reference>
<dbReference type="KEGG" id="orb:IPMB12_00880"/>
<feature type="transmembrane region" description="Helical" evidence="7">
    <location>
        <begin position="110"/>
        <end position="128"/>
    </location>
</feature>
<evidence type="ECO:0000313" key="9">
    <source>
        <dbReference type="Proteomes" id="UP000501168"/>
    </source>
</evidence>
<feature type="transmembrane region" description="Helical" evidence="7">
    <location>
        <begin position="28"/>
        <end position="48"/>
    </location>
</feature>
<feature type="transmembrane region" description="Helical" evidence="7">
    <location>
        <begin position="203"/>
        <end position="221"/>
    </location>
</feature>
<keyword evidence="6 7" id="KW-0472">Membrane</keyword>
<evidence type="ECO:0000256" key="5">
    <source>
        <dbReference type="ARBA" id="ARBA00022989"/>
    </source>
</evidence>
<feature type="transmembrane region" description="Helical" evidence="7">
    <location>
        <begin position="358"/>
        <end position="375"/>
    </location>
</feature>
<keyword evidence="4 7" id="KW-0812">Transmembrane</keyword>
<dbReference type="GO" id="GO:0005886">
    <property type="term" value="C:plasma membrane"/>
    <property type="evidence" value="ECO:0007669"/>
    <property type="project" value="TreeGrafter"/>
</dbReference>
<name>A0A6G9I817_9GAMM</name>
<dbReference type="GO" id="GO:0015208">
    <property type="term" value="F:guanine transmembrane transporter activity"/>
    <property type="evidence" value="ECO:0007669"/>
    <property type="project" value="TreeGrafter"/>
</dbReference>
<dbReference type="AlphaFoldDB" id="A0A6G9I817"/>
<dbReference type="PANTHER" id="PTHR43337">
    <property type="entry name" value="XANTHINE/URACIL PERMEASE C887.17-RELATED"/>
    <property type="match status" value="1"/>
</dbReference>
<dbReference type="RefSeq" id="WP_166914029.1">
    <property type="nucleotide sequence ID" value="NZ_CP050253.1"/>
</dbReference>
<evidence type="ECO:0000256" key="3">
    <source>
        <dbReference type="ARBA" id="ARBA00022448"/>
    </source>
</evidence>
<accession>A0A6G9I817</accession>
<keyword evidence="9" id="KW-1185">Reference proteome</keyword>
<dbReference type="EMBL" id="CP050253">
    <property type="protein sequence ID" value="QIQ20358.1"/>
    <property type="molecule type" value="Genomic_DNA"/>
</dbReference>
<evidence type="ECO:0000256" key="1">
    <source>
        <dbReference type="ARBA" id="ARBA00004141"/>
    </source>
</evidence>
<dbReference type="InParanoid" id="A0A6G9I817"/>
<dbReference type="InterPro" id="IPR045018">
    <property type="entry name" value="Azg-like"/>
</dbReference>
<proteinExistence type="inferred from homology"/>
<evidence type="ECO:0000313" key="8">
    <source>
        <dbReference type="EMBL" id="QIQ20358.1"/>
    </source>
</evidence>
<dbReference type="PANTHER" id="PTHR43337:SF4">
    <property type="entry name" value="GUANINE_HYPOXANTHINE PERMEASE GHXQ"/>
    <property type="match status" value="1"/>
</dbReference>
<dbReference type="FunCoup" id="A0A6G9I817">
    <property type="interactions" value="145"/>
</dbReference>
<evidence type="ECO:0000256" key="7">
    <source>
        <dbReference type="SAM" id="Phobius"/>
    </source>
</evidence>
<evidence type="ECO:0000256" key="2">
    <source>
        <dbReference type="ARBA" id="ARBA00005697"/>
    </source>
</evidence>